<sequence length="234" mass="27005">MSENHLTLNLKKGKTEFLLFGTAKRLGKESSSPINIKINGEHLNQTTQYKYLGVLLDHHLTLHEQVRTVYHKTSTRLKLLKRVRHNLTTYAAERVYLNMIQPIITYCPAVYLGLPTYLKEKLQSVQDRGKKIVLSKQTDVEWKSISEIINQKTLLDVHKAIQRASPPVFHEFFTFLNHGKNTRGDGCSLIVPRIKTEAGRKTFKFQGCKLFNELPKEMKTEKSIVRFKGKLKSL</sequence>
<name>A0A7D9JH28_PARCT</name>
<accession>A0A7D9JH28</accession>
<gene>
    <name evidence="1" type="ORF">PACLA_8A002431</name>
</gene>
<evidence type="ECO:0000313" key="2">
    <source>
        <dbReference type="Proteomes" id="UP001152795"/>
    </source>
</evidence>
<protein>
    <submittedName>
        <fullName evidence="1">Uncharacterized protein</fullName>
    </submittedName>
</protein>
<organism evidence="1 2">
    <name type="scientific">Paramuricea clavata</name>
    <name type="common">Red gorgonian</name>
    <name type="synonym">Violescent sea-whip</name>
    <dbReference type="NCBI Taxonomy" id="317549"/>
    <lineage>
        <taxon>Eukaryota</taxon>
        <taxon>Metazoa</taxon>
        <taxon>Cnidaria</taxon>
        <taxon>Anthozoa</taxon>
        <taxon>Octocorallia</taxon>
        <taxon>Malacalcyonacea</taxon>
        <taxon>Plexauridae</taxon>
        <taxon>Paramuricea</taxon>
    </lineage>
</organism>
<reference evidence="1" key="1">
    <citation type="submission" date="2020-04" db="EMBL/GenBank/DDBJ databases">
        <authorList>
            <person name="Alioto T."/>
            <person name="Alioto T."/>
            <person name="Gomez Garrido J."/>
        </authorList>
    </citation>
    <scope>NUCLEOTIDE SEQUENCE</scope>
    <source>
        <strain evidence="1">A484AB</strain>
    </source>
</reference>
<dbReference type="EMBL" id="CACRXK020015789">
    <property type="protein sequence ID" value="CAB4028874.1"/>
    <property type="molecule type" value="Genomic_DNA"/>
</dbReference>
<dbReference type="OrthoDB" id="5947836at2759"/>
<dbReference type="AlphaFoldDB" id="A0A7D9JH28"/>
<evidence type="ECO:0000313" key="1">
    <source>
        <dbReference type="EMBL" id="CAB4028874.1"/>
    </source>
</evidence>
<dbReference type="PANTHER" id="PTHR33332">
    <property type="entry name" value="REVERSE TRANSCRIPTASE DOMAIN-CONTAINING PROTEIN"/>
    <property type="match status" value="1"/>
</dbReference>
<keyword evidence="2" id="KW-1185">Reference proteome</keyword>
<comment type="caution">
    <text evidence="1">The sequence shown here is derived from an EMBL/GenBank/DDBJ whole genome shotgun (WGS) entry which is preliminary data.</text>
</comment>
<proteinExistence type="predicted"/>
<dbReference type="Proteomes" id="UP001152795">
    <property type="component" value="Unassembled WGS sequence"/>
</dbReference>